<dbReference type="InterPro" id="IPR008949">
    <property type="entry name" value="Isoprenoid_synthase_dom_sf"/>
</dbReference>
<evidence type="ECO:0000256" key="3">
    <source>
        <dbReference type="ARBA" id="ARBA00022679"/>
    </source>
</evidence>
<dbReference type="PANTHER" id="PTHR12001">
    <property type="entry name" value="GERANYLGERANYL PYROPHOSPHATE SYNTHASE"/>
    <property type="match status" value="1"/>
</dbReference>
<dbReference type="InterPro" id="IPR000092">
    <property type="entry name" value="Polyprenyl_synt"/>
</dbReference>
<evidence type="ECO:0000256" key="2">
    <source>
        <dbReference type="ARBA" id="ARBA00006706"/>
    </source>
</evidence>
<evidence type="ECO:0000256" key="4">
    <source>
        <dbReference type="ARBA" id="ARBA00022723"/>
    </source>
</evidence>
<dbReference type="GO" id="GO:0004659">
    <property type="term" value="F:prenyltransferase activity"/>
    <property type="evidence" value="ECO:0007669"/>
    <property type="project" value="InterPro"/>
</dbReference>
<keyword evidence="5" id="KW-0460">Magnesium</keyword>
<evidence type="ECO:0000256" key="1">
    <source>
        <dbReference type="ARBA" id="ARBA00001946"/>
    </source>
</evidence>
<dbReference type="STRING" id="643648.Slip_1331"/>
<reference evidence="8" key="1">
    <citation type="journal article" date="2010" name="Stand. Genomic Sci.">
        <title>Complete genome sequence of Syntrophothermus lipocalidus type strain (TGB-C1T).</title>
        <authorList>
            <consortium name="US DOE Joint Genome Institute (JGI-PGF)"/>
            <person name="Djao O."/>
            <person name="Zhang X."/>
            <person name="Lucas S."/>
            <person name="Lapidus A."/>
            <person name="Glavina Del Rio T."/>
            <person name="Nolan M."/>
            <person name="Tice H."/>
            <person name="Cheng J."/>
            <person name="Han C."/>
            <person name="Tapia R."/>
            <person name="Goodwin L."/>
            <person name="Pitluck S."/>
            <person name="Liolios K."/>
            <person name="Ivanova N."/>
            <person name="Mavromatis K."/>
            <person name="Mikhailova N."/>
            <person name="Ovchinnikova G."/>
            <person name="Pati A."/>
            <person name="Brambilla E."/>
            <person name="Chen A."/>
            <person name="Palaniappan K."/>
            <person name="Land M."/>
            <person name="Hauser L."/>
            <person name="Chang Y."/>
            <person name="Jeffries C."/>
            <person name="Rohde M."/>
            <person name="Sikorski J."/>
            <person name="Spring S."/>
            <person name="Goker M."/>
            <person name="Detter J."/>
            <person name="Woyke T."/>
            <person name="Bristow J."/>
            <person name="Eisen J."/>
            <person name="Markowitz V."/>
            <person name="Hugenholtz P."/>
            <person name="Kyrpides N."/>
            <person name="Klenk H."/>
        </authorList>
    </citation>
    <scope>NUCLEOTIDE SEQUENCE [LARGE SCALE GENOMIC DNA]</scope>
    <source>
        <strain evidence="8">DSM 12680 / TGB-C1</strain>
    </source>
</reference>
<keyword evidence="4" id="KW-0479">Metal-binding</keyword>
<dbReference type="Pfam" id="PF00348">
    <property type="entry name" value="polyprenyl_synt"/>
    <property type="match status" value="1"/>
</dbReference>
<dbReference type="SFLD" id="SFLDS00005">
    <property type="entry name" value="Isoprenoid_Synthase_Type_I"/>
    <property type="match status" value="1"/>
</dbReference>
<dbReference type="SUPFAM" id="SSF48576">
    <property type="entry name" value="Terpenoid synthases"/>
    <property type="match status" value="1"/>
</dbReference>
<dbReference type="PANTHER" id="PTHR12001:SF69">
    <property type="entry name" value="ALL TRANS-POLYPRENYL-DIPHOSPHATE SYNTHASE PDSS1"/>
    <property type="match status" value="1"/>
</dbReference>
<comment type="cofactor">
    <cofactor evidence="1">
        <name>Mg(2+)</name>
        <dbReference type="ChEBI" id="CHEBI:18420"/>
    </cofactor>
</comment>
<evidence type="ECO:0000313" key="8">
    <source>
        <dbReference type="Proteomes" id="UP000000378"/>
    </source>
</evidence>
<dbReference type="KEGG" id="slp:Slip_1331"/>
<keyword evidence="8" id="KW-1185">Reference proteome</keyword>
<dbReference type="Proteomes" id="UP000000378">
    <property type="component" value="Chromosome"/>
</dbReference>
<dbReference type="AlphaFoldDB" id="D7CN13"/>
<accession>D7CN13</accession>
<dbReference type="Gene3D" id="1.10.600.10">
    <property type="entry name" value="Farnesyl Diphosphate Synthase"/>
    <property type="match status" value="1"/>
</dbReference>
<evidence type="ECO:0000256" key="6">
    <source>
        <dbReference type="RuleBase" id="RU004466"/>
    </source>
</evidence>
<dbReference type="EMBL" id="CP002048">
    <property type="protein sequence ID" value="ADI02098.1"/>
    <property type="molecule type" value="Genomic_DNA"/>
</dbReference>
<protein>
    <submittedName>
        <fullName evidence="7">Polyprenyl synthetase</fullName>
    </submittedName>
</protein>
<dbReference type="eggNOG" id="COG0142">
    <property type="taxonomic scope" value="Bacteria"/>
</dbReference>
<sequence>MIASTATERVQKRLKEVLSGGQAQLEEVLMGPLQGLGKMLRPRLVLLSRGLLGPIEDLTVDVAVAVECIHNASLIHDDIIDAAVLRRGAPTINHLYGPKIAVLVGDHYFAAAFGLLTRHNLKHIMRELSDAIQDMCKGEIYQDLNLFNPYITEDDYWTSIFGKTASLFSAACRCGVMAGGGSAREVYLMGKFGRELGYAYQVADDINDLIGDEEKMGKPAGTDLVNGVITLPVIRALKISPERELISFLILSRRIYGSDLKKVIALIEECGAFEYAACKVKAKVEKAKEVLAAFRDCPARDELIEMADSIISMLPAGLAGRIEGCVDEEEETCVACHPLPGYVVT</sequence>
<reference evidence="7 8" key="2">
    <citation type="journal article" date="2010" name="Stand. Genomic Sci.">
        <title>Complete genome sequence of Syntrophothermus lipocalidus type strain (TGB-C1).</title>
        <authorList>
            <person name="Djao O.D."/>
            <person name="Zhang X."/>
            <person name="Lucas S."/>
            <person name="Lapidus A."/>
            <person name="Del Rio T.G."/>
            <person name="Nolan M."/>
            <person name="Tice H."/>
            <person name="Cheng J.F."/>
            <person name="Han C."/>
            <person name="Tapia R."/>
            <person name="Goodwin L."/>
            <person name="Pitluck S."/>
            <person name="Liolios K."/>
            <person name="Ivanova N."/>
            <person name="Mavromatis K."/>
            <person name="Mikhailova N."/>
            <person name="Ovchinnikova G."/>
            <person name="Pati A."/>
            <person name="Brambilla E."/>
            <person name="Chen A."/>
            <person name="Palaniappan K."/>
            <person name="Land M."/>
            <person name="Hauser L."/>
            <person name="Chang Y.J."/>
            <person name="Jeffries C.D."/>
            <person name="Rohde M."/>
            <person name="Sikorski J."/>
            <person name="Spring S."/>
            <person name="Goker M."/>
            <person name="Detter J.C."/>
            <person name="Woyke T."/>
            <person name="Bristow J."/>
            <person name="Eisen J.A."/>
            <person name="Markowitz V."/>
            <person name="Hugenholtz P."/>
            <person name="Kyrpides N.C."/>
            <person name="Klenk H.P."/>
        </authorList>
    </citation>
    <scope>NUCLEOTIDE SEQUENCE [LARGE SCALE GENOMIC DNA]</scope>
    <source>
        <strain evidence="8">DSM 12680 / TGB-C1</strain>
    </source>
</reference>
<evidence type="ECO:0000313" key="7">
    <source>
        <dbReference type="EMBL" id="ADI02098.1"/>
    </source>
</evidence>
<name>D7CN13_SYNLT</name>
<dbReference type="PROSITE" id="PS00444">
    <property type="entry name" value="POLYPRENYL_SYNTHASE_2"/>
    <property type="match status" value="1"/>
</dbReference>
<dbReference type="CDD" id="cd00685">
    <property type="entry name" value="Trans_IPPS_HT"/>
    <property type="match status" value="1"/>
</dbReference>
<keyword evidence="3 6" id="KW-0808">Transferase</keyword>
<dbReference type="GO" id="GO:0046872">
    <property type="term" value="F:metal ion binding"/>
    <property type="evidence" value="ECO:0007669"/>
    <property type="project" value="UniProtKB-KW"/>
</dbReference>
<proteinExistence type="inferred from homology"/>
<dbReference type="PROSITE" id="PS00723">
    <property type="entry name" value="POLYPRENYL_SYNTHASE_1"/>
    <property type="match status" value="1"/>
</dbReference>
<organism evidence="7 8">
    <name type="scientific">Syntrophothermus lipocalidus (strain DSM 12680 / TGB-C1)</name>
    <dbReference type="NCBI Taxonomy" id="643648"/>
    <lineage>
        <taxon>Bacteria</taxon>
        <taxon>Bacillati</taxon>
        <taxon>Bacillota</taxon>
        <taxon>Clostridia</taxon>
        <taxon>Eubacteriales</taxon>
        <taxon>Syntrophomonadaceae</taxon>
        <taxon>Syntrophothermus</taxon>
    </lineage>
</organism>
<dbReference type="SFLD" id="SFLDG01017">
    <property type="entry name" value="Polyprenyl_Transferase_Like"/>
    <property type="match status" value="1"/>
</dbReference>
<dbReference type="InterPro" id="IPR033749">
    <property type="entry name" value="Polyprenyl_synt_CS"/>
</dbReference>
<dbReference type="RefSeq" id="WP_013175500.1">
    <property type="nucleotide sequence ID" value="NC_014220.1"/>
</dbReference>
<dbReference type="HOGENOM" id="CLU_014015_2_0_9"/>
<gene>
    <name evidence="7" type="ordered locus">Slip_1331</name>
</gene>
<comment type="similarity">
    <text evidence="2 6">Belongs to the FPP/GGPP synthase family.</text>
</comment>
<dbReference type="GO" id="GO:0008299">
    <property type="term" value="P:isoprenoid biosynthetic process"/>
    <property type="evidence" value="ECO:0007669"/>
    <property type="project" value="InterPro"/>
</dbReference>
<evidence type="ECO:0000256" key="5">
    <source>
        <dbReference type="ARBA" id="ARBA00022842"/>
    </source>
</evidence>